<dbReference type="FunCoup" id="A0A7M7KL92">
    <property type="interactions" value="1518"/>
</dbReference>
<evidence type="ECO:0000259" key="13">
    <source>
        <dbReference type="PROSITE" id="PS50141"/>
    </source>
</evidence>
<name>A0A7M7KL92_VARDE</name>
<sequence>MPCRRCQKITNRAYHNSNTMSNLHWHSCYEPNRERNVPAVVSELVLDAFARLPRNGKPSDAQWTVLAGFVAVPTSETEDGSDSEQAQLISLATGTKCLGRSQRRPELVCDSHAEVLARRLFNRQLLDEIHAIFTGKSSQFLSFDSSGLCAWRQNQYSLYLYVSRAPCGDSVICDKEQTTFPAALLLPGESTVSSSSSLNDVVVLAAETATGSSDIHRTGAKPVPSAGQDPRRTGKEYHAIGLPRTKPGRGEPTDCMSCSDKISRWVACGVQSRLLATFLAGPIPLAGLVLGGDVFDESALRRAFLERHSCPLNTLNLWPAPNAGKSTFRHDRKQGAERCSTSLLIRRTGQQEIAVDGRRHGIVKKHIGSPKAELSICRRQLLLTFRSLVRELLEGQGTEAYARLAPLLTTSYADTKLKSTPAWLTERRALFNAKMLHWTTKDAQDFYP</sequence>
<evidence type="ECO:0000256" key="7">
    <source>
        <dbReference type="ARBA" id="ARBA00038326"/>
    </source>
</evidence>
<evidence type="ECO:0000256" key="3">
    <source>
        <dbReference type="ARBA" id="ARBA00022801"/>
    </source>
</evidence>
<protein>
    <recommendedName>
        <fullName evidence="9">tRNA-specific adenosine deaminase 1</fullName>
        <ecNumber evidence="8">3.5.4.34</ecNumber>
    </recommendedName>
    <alternativeName>
        <fullName evidence="10">tRNA-specific adenosine-37 deaminase</fullName>
    </alternativeName>
</protein>
<evidence type="ECO:0000256" key="12">
    <source>
        <dbReference type="SAM" id="MobiDB-lite"/>
    </source>
</evidence>
<evidence type="ECO:0000256" key="11">
    <source>
        <dbReference type="ARBA" id="ARBA00047635"/>
    </source>
</evidence>
<dbReference type="EnsemblMetazoa" id="XM_022812846">
    <property type="protein sequence ID" value="XP_022668581"/>
    <property type="gene ID" value="LOC111253459"/>
</dbReference>
<evidence type="ECO:0000256" key="8">
    <source>
        <dbReference type="ARBA" id="ARBA00038940"/>
    </source>
</evidence>
<dbReference type="CTD" id="23536"/>
<organism evidence="14 15">
    <name type="scientific">Varroa destructor</name>
    <name type="common">Honeybee mite</name>
    <dbReference type="NCBI Taxonomy" id="109461"/>
    <lineage>
        <taxon>Eukaryota</taxon>
        <taxon>Metazoa</taxon>
        <taxon>Ecdysozoa</taxon>
        <taxon>Arthropoda</taxon>
        <taxon>Chelicerata</taxon>
        <taxon>Arachnida</taxon>
        <taxon>Acari</taxon>
        <taxon>Parasitiformes</taxon>
        <taxon>Mesostigmata</taxon>
        <taxon>Gamasina</taxon>
        <taxon>Dermanyssoidea</taxon>
        <taxon>Varroidae</taxon>
        <taxon>Varroa</taxon>
    </lineage>
</organism>
<evidence type="ECO:0000313" key="15">
    <source>
        <dbReference type="Proteomes" id="UP000594260"/>
    </source>
</evidence>
<dbReference type="OrthoDB" id="416253at2759"/>
<feature type="domain" description="A to I editase" evidence="13">
    <location>
        <begin position="90"/>
        <end position="307"/>
    </location>
</feature>
<dbReference type="PROSITE" id="PS50141">
    <property type="entry name" value="A_DEAMIN_EDITASE"/>
    <property type="match status" value="1"/>
</dbReference>
<evidence type="ECO:0000256" key="4">
    <source>
        <dbReference type="ARBA" id="ARBA00022833"/>
    </source>
</evidence>
<evidence type="ECO:0000313" key="14">
    <source>
        <dbReference type="EnsemblMetazoa" id="XP_022668582"/>
    </source>
</evidence>
<dbReference type="GO" id="GO:0003723">
    <property type="term" value="F:RNA binding"/>
    <property type="evidence" value="ECO:0007669"/>
    <property type="project" value="InterPro"/>
</dbReference>
<comment type="similarity">
    <text evidence="7">Belongs to the ADAT1 family.</text>
</comment>
<reference evidence="14" key="1">
    <citation type="submission" date="2021-01" db="UniProtKB">
        <authorList>
            <consortium name="EnsemblMetazoa"/>
        </authorList>
    </citation>
    <scope>IDENTIFICATION</scope>
</reference>
<dbReference type="PANTHER" id="PTHR46516:SF1">
    <property type="entry name" value="TRNA-SPECIFIC ADENOSINE DEAMINASE 1"/>
    <property type="match status" value="1"/>
</dbReference>
<comment type="cofactor">
    <cofactor evidence="5">
        <name>1D-myo-inositol hexakisphosphate</name>
        <dbReference type="ChEBI" id="CHEBI:58130"/>
    </cofactor>
</comment>
<evidence type="ECO:0000256" key="10">
    <source>
        <dbReference type="ARBA" id="ARBA00041760"/>
    </source>
</evidence>
<dbReference type="InParanoid" id="A0A7M7KL92"/>
<dbReference type="GeneID" id="111253459"/>
<dbReference type="RefSeq" id="XP_022668582.1">
    <property type="nucleotide sequence ID" value="XM_022812847.1"/>
</dbReference>
<dbReference type="EC" id="3.5.4.34" evidence="8"/>
<keyword evidence="15" id="KW-1185">Reference proteome</keyword>
<proteinExistence type="inferred from homology"/>
<evidence type="ECO:0000256" key="6">
    <source>
        <dbReference type="ARBA" id="ARBA00037784"/>
    </source>
</evidence>
<accession>A0A7M7KL92</accession>
<dbReference type="EnsemblMetazoa" id="XM_022812847">
    <property type="protein sequence ID" value="XP_022668582"/>
    <property type="gene ID" value="LOC111253459"/>
</dbReference>
<comment type="catalytic activity">
    <reaction evidence="11">
        <text>adenosine(37) in tRNA(Ala) + H2O + H(+) = inosine(37) in tRNA(Ala) + NH4(+)</text>
        <dbReference type="Rhea" id="RHEA:50968"/>
        <dbReference type="Rhea" id="RHEA-COMP:12855"/>
        <dbReference type="Rhea" id="RHEA-COMP:12856"/>
        <dbReference type="ChEBI" id="CHEBI:15377"/>
        <dbReference type="ChEBI" id="CHEBI:15378"/>
        <dbReference type="ChEBI" id="CHEBI:28938"/>
        <dbReference type="ChEBI" id="CHEBI:74411"/>
        <dbReference type="ChEBI" id="CHEBI:82852"/>
        <dbReference type="EC" id="3.5.4.34"/>
    </reaction>
</comment>
<dbReference type="AlphaFoldDB" id="A0A7M7KL92"/>
<dbReference type="KEGG" id="vde:111253459"/>
<evidence type="ECO:0000256" key="5">
    <source>
        <dbReference type="ARBA" id="ARBA00037026"/>
    </source>
</evidence>
<evidence type="ECO:0000256" key="9">
    <source>
        <dbReference type="ARBA" id="ARBA00040502"/>
    </source>
</evidence>
<dbReference type="Proteomes" id="UP000594260">
    <property type="component" value="Unplaced"/>
</dbReference>
<keyword evidence="3" id="KW-0378">Hydrolase</keyword>
<dbReference type="OMA" id="HPKKITY"/>
<keyword evidence="2" id="KW-0479">Metal-binding</keyword>
<dbReference type="GO" id="GO:0043829">
    <property type="term" value="F:tRNA-specific adenosine-37 deaminase activity"/>
    <property type="evidence" value="ECO:0007669"/>
    <property type="project" value="UniProtKB-EC"/>
</dbReference>
<keyword evidence="4" id="KW-0862">Zinc</keyword>
<dbReference type="RefSeq" id="XP_022668581.1">
    <property type="nucleotide sequence ID" value="XM_022812846.1"/>
</dbReference>
<dbReference type="InterPro" id="IPR002466">
    <property type="entry name" value="A_deamin"/>
</dbReference>
<dbReference type="GO" id="GO:0008033">
    <property type="term" value="P:tRNA processing"/>
    <property type="evidence" value="ECO:0007669"/>
    <property type="project" value="UniProtKB-KW"/>
</dbReference>
<dbReference type="EnsemblMetazoa" id="XM_022812845">
    <property type="protein sequence ID" value="XP_022668580"/>
    <property type="gene ID" value="LOC111253459"/>
</dbReference>
<dbReference type="Pfam" id="PF02137">
    <property type="entry name" value="A_deamin"/>
    <property type="match status" value="1"/>
</dbReference>
<keyword evidence="1" id="KW-0819">tRNA processing</keyword>
<dbReference type="PANTHER" id="PTHR46516">
    <property type="entry name" value="TRNA-SPECIFIC ADENOSINE DEAMINASE 1"/>
    <property type="match status" value="1"/>
</dbReference>
<evidence type="ECO:0000256" key="2">
    <source>
        <dbReference type="ARBA" id="ARBA00022723"/>
    </source>
</evidence>
<comment type="function">
    <text evidence="6">Specifically deaminates adenosine-37 to inosine in tRNA-Ala.</text>
</comment>
<dbReference type="SMART" id="SM00552">
    <property type="entry name" value="ADEAMc"/>
    <property type="match status" value="1"/>
</dbReference>
<evidence type="ECO:0000256" key="1">
    <source>
        <dbReference type="ARBA" id="ARBA00022694"/>
    </source>
</evidence>
<feature type="region of interest" description="Disordered" evidence="12">
    <location>
        <begin position="214"/>
        <end position="234"/>
    </location>
</feature>
<dbReference type="RefSeq" id="XP_022668580.1">
    <property type="nucleotide sequence ID" value="XM_022812845.1"/>
</dbReference>
<dbReference type="GO" id="GO:0046872">
    <property type="term" value="F:metal ion binding"/>
    <property type="evidence" value="ECO:0007669"/>
    <property type="project" value="UniProtKB-KW"/>
</dbReference>